<evidence type="ECO:0000256" key="2">
    <source>
        <dbReference type="SAM" id="Phobius"/>
    </source>
</evidence>
<organism evidence="4 5">
    <name type="scientific">Blastococcus haudaquaticus</name>
    <dbReference type="NCBI Taxonomy" id="1938745"/>
    <lineage>
        <taxon>Bacteria</taxon>
        <taxon>Bacillati</taxon>
        <taxon>Actinomycetota</taxon>
        <taxon>Actinomycetes</taxon>
        <taxon>Geodermatophilales</taxon>
        <taxon>Geodermatophilaceae</taxon>
        <taxon>Blastococcus</taxon>
    </lineage>
</organism>
<keyword evidence="5" id="KW-1185">Reference proteome</keyword>
<dbReference type="AlphaFoldDB" id="A0A286GUY9"/>
<feature type="compositionally biased region" description="Polar residues" evidence="1">
    <location>
        <begin position="1"/>
        <end position="10"/>
    </location>
</feature>
<keyword evidence="2" id="KW-0472">Membrane</keyword>
<evidence type="ECO:0000259" key="3">
    <source>
        <dbReference type="Pfam" id="PF07331"/>
    </source>
</evidence>
<dbReference type="Pfam" id="PF07331">
    <property type="entry name" value="TctB"/>
    <property type="match status" value="1"/>
</dbReference>
<evidence type="ECO:0000313" key="5">
    <source>
        <dbReference type="Proteomes" id="UP000219482"/>
    </source>
</evidence>
<feature type="region of interest" description="Disordered" evidence="1">
    <location>
        <begin position="1"/>
        <end position="26"/>
    </location>
</feature>
<dbReference type="EMBL" id="OCNK01000002">
    <property type="protein sequence ID" value="SOD98996.1"/>
    <property type="molecule type" value="Genomic_DNA"/>
</dbReference>
<sequence>MDTSKPSDTTPPAAARGPVDDEDLPPIIERVPRQGPAHHVGALLPLLLGLLWVYFAYSSFPLGDLREPGPALWPVIVGIFTALISLNLWLTERDDTEYEPFTSRSKLVPLGAIATAIFIVIYTYVGFLVAGFLLMAFWVRFLGRETWRLSLVVAAATSLLGYLIFGELLGVPLPGPF</sequence>
<dbReference type="Proteomes" id="UP000219482">
    <property type="component" value="Unassembled WGS sequence"/>
</dbReference>
<name>A0A286GUY9_9ACTN</name>
<feature type="transmembrane region" description="Helical" evidence="2">
    <location>
        <begin position="72"/>
        <end position="90"/>
    </location>
</feature>
<keyword evidence="2" id="KW-0812">Transmembrane</keyword>
<feature type="transmembrane region" description="Helical" evidence="2">
    <location>
        <begin position="40"/>
        <end position="60"/>
    </location>
</feature>
<dbReference type="InterPro" id="IPR009936">
    <property type="entry name" value="DUF1468"/>
</dbReference>
<accession>A0A286GUY9</accession>
<feature type="transmembrane region" description="Helical" evidence="2">
    <location>
        <begin position="110"/>
        <end position="139"/>
    </location>
</feature>
<reference evidence="5" key="1">
    <citation type="submission" date="2017-09" db="EMBL/GenBank/DDBJ databases">
        <authorList>
            <person name="Varghese N."/>
            <person name="Submissions S."/>
        </authorList>
    </citation>
    <scope>NUCLEOTIDE SEQUENCE [LARGE SCALE GENOMIC DNA]</scope>
    <source>
        <strain evidence="5">DSM 44270</strain>
    </source>
</reference>
<feature type="transmembrane region" description="Helical" evidence="2">
    <location>
        <begin position="151"/>
        <end position="171"/>
    </location>
</feature>
<feature type="domain" description="DUF1468" evidence="3">
    <location>
        <begin position="42"/>
        <end position="174"/>
    </location>
</feature>
<protein>
    <submittedName>
        <fullName evidence="4">Tripartite tricarboxylate transporter TctB family protein</fullName>
    </submittedName>
</protein>
<evidence type="ECO:0000256" key="1">
    <source>
        <dbReference type="SAM" id="MobiDB-lite"/>
    </source>
</evidence>
<evidence type="ECO:0000313" key="4">
    <source>
        <dbReference type="EMBL" id="SOD98996.1"/>
    </source>
</evidence>
<keyword evidence="2" id="KW-1133">Transmembrane helix</keyword>
<proteinExistence type="predicted"/>
<dbReference type="RefSeq" id="WP_097183816.1">
    <property type="nucleotide sequence ID" value="NZ_OCNK01000002.1"/>
</dbReference>
<dbReference type="OrthoDB" id="3576735at2"/>
<gene>
    <name evidence="4" type="ORF">SAMN06272739_2127</name>
</gene>